<dbReference type="OrthoDB" id="4024489at2759"/>
<dbReference type="PANTHER" id="PTHR32134:SF92">
    <property type="entry name" value="FNIP REPEAT-CONTAINING PROTEIN"/>
    <property type="match status" value="1"/>
</dbReference>
<dbReference type="SUPFAM" id="SSF52058">
    <property type="entry name" value="L domain-like"/>
    <property type="match status" value="1"/>
</dbReference>
<name>M3JZW9_CANMX</name>
<dbReference type="PANTHER" id="PTHR32134">
    <property type="entry name" value="FNIP REPEAT-CONTAINING PROTEIN"/>
    <property type="match status" value="1"/>
</dbReference>
<dbReference type="InterPro" id="IPR051251">
    <property type="entry name" value="STK_FNIP-Repeat"/>
</dbReference>
<comment type="caution">
    <text evidence="1">The sequence shown here is derived from an EMBL/GenBank/DDBJ whole genome shotgun (WGS) entry which is preliminary data.</text>
</comment>
<accession>M3JZW9</accession>
<dbReference type="AlphaFoldDB" id="M3JZW9"/>
<dbReference type="Pfam" id="PF13855">
    <property type="entry name" value="LRR_8"/>
    <property type="match status" value="1"/>
</dbReference>
<evidence type="ECO:0000313" key="2">
    <source>
        <dbReference type="Proteomes" id="UP000011777"/>
    </source>
</evidence>
<evidence type="ECO:0000313" key="1">
    <source>
        <dbReference type="EMBL" id="EMG47964.1"/>
    </source>
</evidence>
<sequence length="744" mass="86153">MSLSKLLSLPKEILQTIFKFIEPKFLKLIQDIPQIRPYVLRVLYSKVTLNYFRFKDKFILPKNPQFTVGAQFRELEEPLADILMLDELRVIIEENDLPPPRKIYFNDPMDIVEAHDLSPELLKNCEIGISFNYSGSEQFMYEILVKQLKDYPYNVTRLDSYSFMDESKYGSNEKWFNSVKSLNLKNIDSLKTVFSQGSFDNLADLSLDMDPQGNFDFSDFDFKDFELIPSSLKKLECYFDQIDPEDISSIKFPTGLTELHFSTFPFDDFSPEEGEAAPVFDLSYLENLKKLYYSLMGATIKFPRSLLELHVSNSSVPLRELCRDCPDLVKLNCESFSHMTGDFPEKVTDLTIGVDGLSELYRYWHHINKKNDDSKRQKLDDNSHFLSKILSQLHHFKVSDFFGGSGEFTLFPKESDEYNFSNLKTFAMTFPYDFKVGDIPSSVTSLRVSSSKGLDFSRFKHFGNLVDVCFSGMKDISIFKCEFGPSLKYLEVDSSKIKAIDIISPNLECLVVTKTSMSVIKQSTFKVPEGLLELDISFNSITDIDDSFRFPDNLRVLDISFNELKKLGNLPQNLKKLRCGRNYFDPDEYEFSFPSSLEVFEMAHMESFDSDAYTKFFDFSICKSLKYLDLSTSEYYGDKLPLNIFPKSLVYLNLSGMEFDEIEGNFTDFENLKTLDLEQSTLQKYLEQTDKDIEEGKEEHYFGPKLNALANFNSSLPKELYKKVRADLKRGDKKKEKENKFIEI</sequence>
<dbReference type="PROSITE" id="PS51450">
    <property type="entry name" value="LRR"/>
    <property type="match status" value="2"/>
</dbReference>
<dbReference type="EMBL" id="AOGT01001322">
    <property type="protein sequence ID" value="EMG47964.1"/>
    <property type="molecule type" value="Genomic_DNA"/>
</dbReference>
<dbReference type="STRING" id="1245528.M3JZW9"/>
<dbReference type="Gene3D" id="3.80.10.10">
    <property type="entry name" value="Ribonuclease Inhibitor"/>
    <property type="match status" value="2"/>
</dbReference>
<dbReference type="SUPFAM" id="SSF52047">
    <property type="entry name" value="RNI-like"/>
    <property type="match status" value="1"/>
</dbReference>
<protein>
    <submittedName>
        <fullName evidence="1">Uncharacterized protein</fullName>
    </submittedName>
</protein>
<reference evidence="1 2" key="1">
    <citation type="submission" date="2013-02" db="EMBL/GenBank/DDBJ databases">
        <title>Genome sequence of Candida maltosa Xu316, a potential industrial strain for xylitol and ethanol production.</title>
        <authorList>
            <person name="Yu J."/>
            <person name="Wang Q."/>
            <person name="Geng X."/>
            <person name="Bao W."/>
            <person name="He P."/>
            <person name="Cai J."/>
        </authorList>
    </citation>
    <scope>NUCLEOTIDE SEQUENCE [LARGE SCALE GENOMIC DNA]</scope>
    <source>
        <strain evidence="2">Xu316</strain>
    </source>
</reference>
<keyword evidence="2" id="KW-1185">Reference proteome</keyword>
<dbReference type="HOGENOM" id="CLU_021918_0_0_1"/>
<gene>
    <name evidence="1" type="ORF">G210_1552</name>
</gene>
<dbReference type="InterPro" id="IPR001611">
    <property type="entry name" value="Leu-rich_rpt"/>
</dbReference>
<organism evidence="1 2">
    <name type="scientific">Candida maltosa (strain Xu316)</name>
    <name type="common">Yeast</name>
    <dbReference type="NCBI Taxonomy" id="1245528"/>
    <lineage>
        <taxon>Eukaryota</taxon>
        <taxon>Fungi</taxon>
        <taxon>Dikarya</taxon>
        <taxon>Ascomycota</taxon>
        <taxon>Saccharomycotina</taxon>
        <taxon>Pichiomycetes</taxon>
        <taxon>Debaryomycetaceae</taxon>
        <taxon>Candida/Lodderomyces clade</taxon>
        <taxon>Candida</taxon>
    </lineage>
</organism>
<proteinExistence type="predicted"/>
<dbReference type="eggNOG" id="ENOG502SWV9">
    <property type="taxonomic scope" value="Eukaryota"/>
</dbReference>
<dbReference type="InterPro" id="IPR032675">
    <property type="entry name" value="LRR_dom_sf"/>
</dbReference>
<dbReference type="Proteomes" id="UP000011777">
    <property type="component" value="Unassembled WGS sequence"/>
</dbReference>